<sequence length="191" mass="22424">MPKILFSKIKIYEFKDLIRSRKRPKTLDVLLSRKKQKSDIQCVLVQDVTCVSVSSVSRHQDKTSVPTLENLLNDKQGLSAFRLFLQSEYSEENIEFWLACREYKNATSTNKLSHKAAEIYDEFLHPASKKEVNIDYHTREKIKRSLLDPDLSCFDEAEIHVYRLMEKDSCPRFLKSQVYRELQTKPRSLSC</sequence>
<feature type="domain" description="RGS" evidence="1">
    <location>
        <begin position="67"/>
        <end position="183"/>
    </location>
</feature>
<dbReference type="Gene3D" id="1.10.167.10">
    <property type="entry name" value="Regulator of G-protein Signalling 4, domain 2"/>
    <property type="match status" value="1"/>
</dbReference>
<dbReference type="FunCoup" id="A0A6J2W800">
    <property type="interactions" value="4"/>
</dbReference>
<dbReference type="PROSITE" id="PS50132">
    <property type="entry name" value="RGS"/>
    <property type="match status" value="1"/>
</dbReference>
<dbReference type="PRINTS" id="PR01301">
    <property type="entry name" value="RGSPROTEIN"/>
</dbReference>
<dbReference type="PANTHER" id="PTHR10845">
    <property type="entry name" value="REGULATOR OF G PROTEIN SIGNALING"/>
    <property type="match status" value="1"/>
</dbReference>
<accession>A0A6J2W800</accession>
<dbReference type="PANTHER" id="PTHR10845:SF160">
    <property type="entry name" value="REGULATOR OF G-PROTEIN SIGNALING 21"/>
    <property type="match status" value="1"/>
</dbReference>
<evidence type="ECO:0000313" key="3">
    <source>
        <dbReference type="RefSeq" id="XP_030640102.1"/>
    </source>
</evidence>
<evidence type="ECO:0000313" key="2">
    <source>
        <dbReference type="Proteomes" id="UP000504632"/>
    </source>
</evidence>
<dbReference type="AlphaFoldDB" id="A0A6J2W800"/>
<evidence type="ECO:0000259" key="1">
    <source>
        <dbReference type="PROSITE" id="PS50132"/>
    </source>
</evidence>
<gene>
    <name evidence="3" type="primary">LOC115820615</name>
</gene>
<dbReference type="SUPFAM" id="SSF48097">
    <property type="entry name" value="Regulator of G-protein signaling, RGS"/>
    <property type="match status" value="1"/>
</dbReference>
<dbReference type="InParanoid" id="A0A6J2W800"/>
<dbReference type="FunFam" id="1.10.167.10:FF:000001">
    <property type="entry name" value="Putative regulator of g-protein signaling 12"/>
    <property type="match status" value="1"/>
</dbReference>
<dbReference type="Pfam" id="PF00615">
    <property type="entry name" value="RGS"/>
    <property type="match status" value="1"/>
</dbReference>
<keyword evidence="2" id="KW-1185">Reference proteome</keyword>
<proteinExistence type="predicted"/>
<dbReference type="InterPro" id="IPR044926">
    <property type="entry name" value="RGS_subdomain_2"/>
</dbReference>
<name>A0A6J2W800_CHACN</name>
<reference evidence="3" key="1">
    <citation type="submission" date="2025-08" db="UniProtKB">
        <authorList>
            <consortium name="RefSeq"/>
        </authorList>
    </citation>
    <scope>IDENTIFICATION</scope>
</reference>
<dbReference type="Proteomes" id="UP000504632">
    <property type="component" value="Chromosome 9"/>
</dbReference>
<organism evidence="2 3">
    <name type="scientific">Chanos chanos</name>
    <name type="common">Milkfish</name>
    <name type="synonym">Mugil chanos</name>
    <dbReference type="NCBI Taxonomy" id="29144"/>
    <lineage>
        <taxon>Eukaryota</taxon>
        <taxon>Metazoa</taxon>
        <taxon>Chordata</taxon>
        <taxon>Craniata</taxon>
        <taxon>Vertebrata</taxon>
        <taxon>Euteleostomi</taxon>
        <taxon>Actinopterygii</taxon>
        <taxon>Neopterygii</taxon>
        <taxon>Teleostei</taxon>
        <taxon>Ostariophysi</taxon>
        <taxon>Gonorynchiformes</taxon>
        <taxon>Chanidae</taxon>
        <taxon>Chanos</taxon>
    </lineage>
</organism>
<dbReference type="RefSeq" id="XP_030640102.1">
    <property type="nucleotide sequence ID" value="XM_030784242.1"/>
</dbReference>
<dbReference type="SMART" id="SM00315">
    <property type="entry name" value="RGS"/>
    <property type="match status" value="1"/>
</dbReference>
<dbReference type="InterPro" id="IPR036305">
    <property type="entry name" value="RGS_sf"/>
</dbReference>
<protein>
    <submittedName>
        <fullName evidence="3">Regulator of G-protein signaling 21</fullName>
    </submittedName>
</protein>
<dbReference type="OrthoDB" id="196547at2759"/>
<dbReference type="GeneID" id="115820615"/>
<dbReference type="InterPro" id="IPR016137">
    <property type="entry name" value="RGS"/>
</dbReference>